<evidence type="ECO:0000256" key="1">
    <source>
        <dbReference type="ARBA" id="ARBA00023002"/>
    </source>
</evidence>
<name>A0A4Y8TTB4_9MICC</name>
<dbReference type="AlphaFoldDB" id="A0A4Y8TTB4"/>
<dbReference type="PANTHER" id="PTHR13847:SF289">
    <property type="entry name" value="GLYCINE OXIDASE"/>
    <property type="match status" value="1"/>
</dbReference>
<sequence length="431" mass="46153">MLGGWIVTGVTVPDHVVVVGAGFVGLSTAWYLQEAGVKVTVVDRGGVAAGSSWGNAGWLTPALTLPIAEPAIFKNGLKMMLDPASPLYIPLKADAKLLRFLIGFAWHSTPRKWEEAMRVYSEIGATGLDAFDEIAQATTAGPGVQELTKPADPFLTGFTSLKDRDGLLHEFEMIEKTGGEVDYELLTGDELRGIEPTLSNKVAAGVAIKNQRYLNPPKFMESLAESVVARGGDIIGNFNVTDVRDNGKSVTIIGSEGRSITADHVVLATGAWMTDMANKFGVNVVVQAGRGYSFTVEPEDMPTHPIYFPAQRVACTPLGDRFRIAGTMEFRDVNHKLEPKRIEAIVAAATPVYKGINWENRKEEWVGGRPCTADGMPLVGQTGSARVSVGGGHGMWGVALGPLTGKILAAQITGQQAPSIARHFNPLRKGF</sequence>
<reference evidence="3 4" key="1">
    <citation type="submission" date="2019-03" db="EMBL/GenBank/DDBJ databases">
        <title>Glutamicibacter sp. LJH19 genome.</title>
        <authorList>
            <person name="Sinai Borker S."/>
            <person name="Kumar R."/>
        </authorList>
    </citation>
    <scope>NUCLEOTIDE SEQUENCE [LARGE SCALE GENOMIC DNA]</scope>
    <source>
        <strain evidence="3 4">LJH19</strain>
    </source>
</reference>
<dbReference type="SUPFAM" id="SSF54373">
    <property type="entry name" value="FAD-linked reductases, C-terminal domain"/>
    <property type="match status" value="1"/>
</dbReference>
<organism evidence="3 4">
    <name type="scientific">Glutamicibacter arilaitensis</name>
    <dbReference type="NCBI Taxonomy" id="256701"/>
    <lineage>
        <taxon>Bacteria</taxon>
        <taxon>Bacillati</taxon>
        <taxon>Actinomycetota</taxon>
        <taxon>Actinomycetes</taxon>
        <taxon>Micrococcales</taxon>
        <taxon>Micrococcaceae</taxon>
        <taxon>Glutamicibacter</taxon>
    </lineage>
</organism>
<dbReference type="PANTHER" id="PTHR13847">
    <property type="entry name" value="SARCOSINE DEHYDROGENASE-RELATED"/>
    <property type="match status" value="1"/>
</dbReference>
<keyword evidence="1" id="KW-0560">Oxidoreductase</keyword>
<evidence type="ECO:0000259" key="2">
    <source>
        <dbReference type="Pfam" id="PF01266"/>
    </source>
</evidence>
<dbReference type="Gene3D" id="3.50.50.60">
    <property type="entry name" value="FAD/NAD(P)-binding domain"/>
    <property type="match status" value="2"/>
</dbReference>
<accession>A0A4Y8TTB4</accession>
<evidence type="ECO:0000313" key="3">
    <source>
        <dbReference type="EMBL" id="TFH54510.1"/>
    </source>
</evidence>
<dbReference type="Pfam" id="PF01266">
    <property type="entry name" value="DAO"/>
    <property type="match status" value="1"/>
</dbReference>
<evidence type="ECO:0000313" key="4">
    <source>
        <dbReference type="Proteomes" id="UP000297638"/>
    </source>
</evidence>
<dbReference type="InterPro" id="IPR006076">
    <property type="entry name" value="FAD-dep_OxRdtase"/>
</dbReference>
<dbReference type="GO" id="GO:0005737">
    <property type="term" value="C:cytoplasm"/>
    <property type="evidence" value="ECO:0007669"/>
    <property type="project" value="TreeGrafter"/>
</dbReference>
<dbReference type="InterPro" id="IPR036188">
    <property type="entry name" value="FAD/NAD-bd_sf"/>
</dbReference>
<dbReference type="SUPFAM" id="SSF51905">
    <property type="entry name" value="FAD/NAD(P)-binding domain"/>
    <property type="match status" value="1"/>
</dbReference>
<proteinExistence type="predicted"/>
<dbReference type="Proteomes" id="UP000297638">
    <property type="component" value="Unassembled WGS sequence"/>
</dbReference>
<feature type="domain" description="FAD dependent oxidoreductase" evidence="2">
    <location>
        <begin position="15"/>
        <end position="410"/>
    </location>
</feature>
<dbReference type="GO" id="GO:0016491">
    <property type="term" value="F:oxidoreductase activity"/>
    <property type="evidence" value="ECO:0007669"/>
    <property type="project" value="UniProtKB-KW"/>
</dbReference>
<gene>
    <name evidence="3" type="ORF">EXY26_15765</name>
</gene>
<dbReference type="Gene3D" id="3.30.9.10">
    <property type="entry name" value="D-Amino Acid Oxidase, subunit A, domain 2"/>
    <property type="match status" value="1"/>
</dbReference>
<protein>
    <submittedName>
        <fullName evidence="3">FAD-binding oxidoreductase</fullName>
    </submittedName>
</protein>
<comment type="caution">
    <text evidence="3">The sequence shown here is derived from an EMBL/GenBank/DDBJ whole genome shotgun (WGS) entry which is preliminary data.</text>
</comment>
<dbReference type="EMBL" id="SPDS01000003">
    <property type="protein sequence ID" value="TFH54510.1"/>
    <property type="molecule type" value="Genomic_DNA"/>
</dbReference>
<dbReference type="RefSeq" id="WP_134781129.1">
    <property type="nucleotide sequence ID" value="NZ_SPDS01000003.1"/>
</dbReference>